<dbReference type="STRING" id="1507870.A0A1V8SPG9"/>
<feature type="compositionally biased region" description="Polar residues" evidence="1">
    <location>
        <begin position="192"/>
        <end position="202"/>
    </location>
</feature>
<feature type="region of interest" description="Disordered" evidence="1">
    <location>
        <begin position="350"/>
        <end position="379"/>
    </location>
</feature>
<feature type="region of interest" description="Disordered" evidence="1">
    <location>
        <begin position="276"/>
        <end position="324"/>
    </location>
</feature>
<evidence type="ECO:0000313" key="3">
    <source>
        <dbReference type="Proteomes" id="UP000192596"/>
    </source>
</evidence>
<feature type="compositionally biased region" description="Polar residues" evidence="1">
    <location>
        <begin position="148"/>
        <end position="161"/>
    </location>
</feature>
<feature type="region of interest" description="Disordered" evidence="1">
    <location>
        <begin position="1"/>
        <end position="230"/>
    </location>
</feature>
<dbReference type="SUPFAM" id="SSF47874">
    <property type="entry name" value="Annexin"/>
    <property type="match status" value="1"/>
</dbReference>
<feature type="compositionally biased region" description="Basic and acidic residues" evidence="1">
    <location>
        <begin position="1"/>
        <end position="10"/>
    </location>
</feature>
<gene>
    <name evidence="2" type="ORF">B0A48_13617</name>
</gene>
<dbReference type="OrthoDB" id="2134400at2759"/>
<reference evidence="3" key="1">
    <citation type="submission" date="2017-03" db="EMBL/GenBank/DDBJ databases">
        <title>Genomes of endolithic fungi from Antarctica.</title>
        <authorList>
            <person name="Coleine C."/>
            <person name="Masonjones S."/>
            <person name="Stajich J.E."/>
        </authorList>
    </citation>
    <scope>NUCLEOTIDE SEQUENCE [LARGE SCALE GENOMIC DNA]</scope>
    <source>
        <strain evidence="3">CCFEE 5527</strain>
    </source>
</reference>
<dbReference type="GO" id="GO:0005886">
    <property type="term" value="C:plasma membrane"/>
    <property type="evidence" value="ECO:0007669"/>
    <property type="project" value="TreeGrafter"/>
</dbReference>
<dbReference type="PANTHER" id="PTHR10502:SF107">
    <property type="entry name" value="ANNEXIN ANXC4 (AFU_ORTHOLOGUE AFUA_3G07020)"/>
    <property type="match status" value="1"/>
</dbReference>
<dbReference type="GO" id="GO:0012506">
    <property type="term" value="C:vesicle membrane"/>
    <property type="evidence" value="ECO:0007669"/>
    <property type="project" value="TreeGrafter"/>
</dbReference>
<evidence type="ECO:0008006" key="4">
    <source>
        <dbReference type="Google" id="ProtNLM"/>
    </source>
</evidence>
<evidence type="ECO:0000256" key="1">
    <source>
        <dbReference type="SAM" id="MobiDB-lite"/>
    </source>
</evidence>
<dbReference type="PANTHER" id="PTHR10502">
    <property type="entry name" value="ANNEXIN"/>
    <property type="match status" value="1"/>
</dbReference>
<accession>A0A1V8SPG9</accession>
<protein>
    <recommendedName>
        <fullName evidence="4">Annexin</fullName>
    </recommendedName>
</protein>
<dbReference type="GO" id="GO:0005509">
    <property type="term" value="F:calcium ion binding"/>
    <property type="evidence" value="ECO:0007669"/>
    <property type="project" value="InterPro"/>
</dbReference>
<organism evidence="2 3">
    <name type="scientific">Cryoendolithus antarcticus</name>
    <dbReference type="NCBI Taxonomy" id="1507870"/>
    <lineage>
        <taxon>Eukaryota</taxon>
        <taxon>Fungi</taxon>
        <taxon>Dikarya</taxon>
        <taxon>Ascomycota</taxon>
        <taxon>Pezizomycotina</taxon>
        <taxon>Dothideomycetes</taxon>
        <taxon>Dothideomycetidae</taxon>
        <taxon>Cladosporiales</taxon>
        <taxon>Cladosporiaceae</taxon>
        <taxon>Cryoendolithus</taxon>
    </lineage>
</organism>
<keyword evidence="3" id="KW-1185">Reference proteome</keyword>
<dbReference type="GO" id="GO:0001786">
    <property type="term" value="F:phosphatidylserine binding"/>
    <property type="evidence" value="ECO:0007669"/>
    <property type="project" value="TreeGrafter"/>
</dbReference>
<name>A0A1V8SPG9_9PEZI</name>
<comment type="caution">
    <text evidence="2">The sequence shown here is derived from an EMBL/GenBank/DDBJ whole genome shotgun (WGS) entry which is preliminary data.</text>
</comment>
<dbReference type="EMBL" id="NAJO01000033">
    <property type="protein sequence ID" value="OQO00928.1"/>
    <property type="molecule type" value="Genomic_DNA"/>
</dbReference>
<feature type="compositionally biased region" description="Polar residues" evidence="1">
    <location>
        <begin position="280"/>
        <end position="307"/>
    </location>
</feature>
<dbReference type="GO" id="GO:0005544">
    <property type="term" value="F:calcium-dependent phospholipid binding"/>
    <property type="evidence" value="ECO:0007669"/>
    <property type="project" value="InterPro"/>
</dbReference>
<dbReference type="Gene3D" id="1.10.220.10">
    <property type="entry name" value="Annexin"/>
    <property type="match status" value="3"/>
</dbReference>
<dbReference type="AlphaFoldDB" id="A0A1V8SPG9"/>
<dbReference type="GO" id="GO:0005634">
    <property type="term" value="C:nucleus"/>
    <property type="evidence" value="ECO:0007669"/>
    <property type="project" value="TreeGrafter"/>
</dbReference>
<dbReference type="Proteomes" id="UP000192596">
    <property type="component" value="Unassembled WGS sequence"/>
</dbReference>
<proteinExistence type="predicted"/>
<evidence type="ECO:0000313" key="2">
    <source>
        <dbReference type="EMBL" id="OQO00928.1"/>
    </source>
</evidence>
<dbReference type="InterPro" id="IPR037104">
    <property type="entry name" value="Annexin_sf"/>
</dbReference>
<dbReference type="GO" id="GO:0005737">
    <property type="term" value="C:cytoplasm"/>
    <property type="evidence" value="ECO:0007669"/>
    <property type="project" value="TreeGrafter"/>
</dbReference>
<sequence>MSLRVDDRSSRGRSKSGTRERDRSRSNVRSSKAPSPPASKSKSKSSKSNYSPPSSIVPSRHEDRIVSPTYETRSPENFAPPSSGYFPQAAPGALPYPPDEDGGFTMGDYSDFPPEQRPGYIPQPTENHWGGKSAYDRDSDDDLAYGASPQTSRHQLYSSKQPGHVPYPDRDASPVSSTRYQYAHPGDEHKQPYSSSGYQQPKQYEYAAPPDKITYTATPQGARADSYTAKTQATYPSYTANIHDQRQQLPRSYSDGKSHSSSKDARLVEVVPNGLDPRGSISSSHRLSVSNHDTGLNNRMNRLSVSGNRPDMHSLHGNGSGGMPPPSPLLEAYHGTYQSLSPMPGAFRTDDDDLSDLEPLSPGLKSAGGKHNDKLSQESAARAAKKRAVIYDAESDAKAIAKALDHHSKIDAEAFIDVLPPLTHDQILELRKEYKKQVKIQGRGIKLPAHLKLKLPSGNFGKAVYVCALGRWESEGYWANFFYQGHASRRELLIESLLARSNAEIREIKDSFRDKRYADSLTKCMEKELKADKFKTAVMMALEGRRQEEQDVYPREYVERDVEGLVRSVNAEKGGETAMLEVVLRRSDAHLREVMRGYQARTGENFARVALGRSGNLVGEVLAHILNGAINRPARDALLLHHAIRDISSTKSASSKTSSDKDKPDEIRYELLISRVIRLHWDRAHMARVKRDYEGKYGKSVEAELEGCLRGDFGEFVGEIVSA</sequence>
<dbReference type="InParanoid" id="A0A1V8SPG9"/>